<dbReference type="Proteomes" id="UP000199220">
    <property type="component" value="Unassembled WGS sequence"/>
</dbReference>
<keyword evidence="1" id="KW-1133">Transmembrane helix</keyword>
<sequence length="228" mass="25003">MPTARALPRTRRIRGWAHFLIFAALLAMVTAMLFLRIVVRGWPDHMSAIVGIVISCALGAVAVWGSRALKIRSHEVERLERMYLDADDGLPFGIAREDGRLVGRGRRGMAALFNVFGVLCSLFALLSWFSLEPPDRWIATGIMGGLGLMGLVLGICVRTARVVMDAETITARFGVTKRARWSEVPTVETEDPRRIVLRGQSATVVIPVSVLSASGPDLLHIARSLRGF</sequence>
<feature type="transmembrane region" description="Helical" evidence="1">
    <location>
        <begin position="110"/>
        <end position="131"/>
    </location>
</feature>
<evidence type="ECO:0000256" key="1">
    <source>
        <dbReference type="SAM" id="Phobius"/>
    </source>
</evidence>
<keyword evidence="1" id="KW-0812">Transmembrane</keyword>
<name>A0A1H5KUX1_9MICO</name>
<keyword evidence="1" id="KW-0472">Membrane</keyword>
<protein>
    <submittedName>
        <fullName evidence="2">Uncharacterized protein</fullName>
    </submittedName>
</protein>
<reference evidence="3" key="1">
    <citation type="submission" date="2016-10" db="EMBL/GenBank/DDBJ databases">
        <authorList>
            <person name="Varghese N."/>
            <person name="Submissions S."/>
        </authorList>
    </citation>
    <scope>NUCLEOTIDE SEQUENCE [LARGE SCALE GENOMIC DNA]</scope>
    <source>
        <strain evidence="3">DSM 21368</strain>
    </source>
</reference>
<keyword evidence="3" id="KW-1185">Reference proteome</keyword>
<evidence type="ECO:0000313" key="3">
    <source>
        <dbReference type="Proteomes" id="UP000199220"/>
    </source>
</evidence>
<accession>A0A1H5KUX1</accession>
<feature type="transmembrane region" description="Helical" evidence="1">
    <location>
        <begin position="16"/>
        <end position="39"/>
    </location>
</feature>
<dbReference type="EMBL" id="FNTX01000002">
    <property type="protein sequence ID" value="SEE68510.1"/>
    <property type="molecule type" value="Genomic_DNA"/>
</dbReference>
<dbReference type="RefSeq" id="WP_139177753.1">
    <property type="nucleotide sequence ID" value="NZ_FNTX01000002.1"/>
</dbReference>
<organism evidence="2 3">
    <name type="scientific">Ruania alba</name>
    <dbReference type="NCBI Taxonomy" id="648782"/>
    <lineage>
        <taxon>Bacteria</taxon>
        <taxon>Bacillati</taxon>
        <taxon>Actinomycetota</taxon>
        <taxon>Actinomycetes</taxon>
        <taxon>Micrococcales</taxon>
        <taxon>Ruaniaceae</taxon>
        <taxon>Ruania</taxon>
    </lineage>
</organism>
<proteinExistence type="predicted"/>
<feature type="transmembrane region" description="Helical" evidence="1">
    <location>
        <begin position="45"/>
        <end position="64"/>
    </location>
</feature>
<evidence type="ECO:0000313" key="2">
    <source>
        <dbReference type="EMBL" id="SEE68510.1"/>
    </source>
</evidence>
<dbReference type="AlphaFoldDB" id="A0A1H5KUX1"/>
<dbReference type="STRING" id="648782.SAMN04488554_2459"/>
<gene>
    <name evidence="2" type="ORF">SAMN04488554_2459</name>
</gene>
<feature type="transmembrane region" description="Helical" evidence="1">
    <location>
        <begin position="137"/>
        <end position="157"/>
    </location>
</feature>